<sequence length="145" mass="16555">MAYPIQLLRDLFTIAKDVKDSDIEKAFYEADMLDMSPQLHRSYEEIPTEYLNDTPARTGANKVLCYYAFARYLQTSEQQSTASGLKIQNYGGSYVLADDNKARRFEAERGKADLFIVPLIKAFKTAGLIKEECSHRVQSRICLIK</sequence>
<reference evidence="1" key="1">
    <citation type="journal article" date="2021" name="Proc. Natl. Acad. Sci. U.S.A.">
        <title>A Catalog of Tens of Thousands of Viruses from Human Metagenomes Reveals Hidden Associations with Chronic Diseases.</title>
        <authorList>
            <person name="Tisza M.J."/>
            <person name="Buck C.B."/>
        </authorList>
    </citation>
    <scope>NUCLEOTIDE SEQUENCE</scope>
    <source>
        <strain evidence="1">CttOT32</strain>
    </source>
</reference>
<evidence type="ECO:0000313" key="1">
    <source>
        <dbReference type="EMBL" id="DAE20448.1"/>
    </source>
</evidence>
<name>A0A8S5QN00_9CAUD</name>
<dbReference type="EMBL" id="BK015694">
    <property type="protein sequence ID" value="DAE20448.1"/>
    <property type="molecule type" value="Genomic_DNA"/>
</dbReference>
<protein>
    <submittedName>
        <fullName evidence="1">Uncharacterized protein</fullName>
    </submittedName>
</protein>
<proteinExistence type="predicted"/>
<accession>A0A8S5QN00</accession>
<organism evidence="1">
    <name type="scientific">Siphoviridae sp. cttOT32</name>
    <dbReference type="NCBI Taxonomy" id="2826493"/>
    <lineage>
        <taxon>Viruses</taxon>
        <taxon>Duplodnaviria</taxon>
        <taxon>Heunggongvirae</taxon>
        <taxon>Uroviricota</taxon>
        <taxon>Caudoviricetes</taxon>
    </lineage>
</organism>